<evidence type="ECO:0000313" key="1">
    <source>
        <dbReference type="EMBL" id="ABK25060.1"/>
    </source>
</evidence>
<name>A9NWP9_PICSI</name>
<organism evidence="1">
    <name type="scientific">Picea sitchensis</name>
    <name type="common">Sitka spruce</name>
    <name type="synonym">Pinus sitchensis</name>
    <dbReference type="NCBI Taxonomy" id="3332"/>
    <lineage>
        <taxon>Eukaryota</taxon>
        <taxon>Viridiplantae</taxon>
        <taxon>Streptophyta</taxon>
        <taxon>Embryophyta</taxon>
        <taxon>Tracheophyta</taxon>
        <taxon>Spermatophyta</taxon>
        <taxon>Pinopsida</taxon>
        <taxon>Pinidae</taxon>
        <taxon>Conifers I</taxon>
        <taxon>Pinales</taxon>
        <taxon>Pinaceae</taxon>
        <taxon>Picea</taxon>
    </lineage>
</organism>
<accession>A9NWP9</accession>
<sequence>MAERACQYSPFYRNNRFTRSVQTHAIGQSACMD</sequence>
<proteinExistence type="evidence at transcript level"/>
<reference evidence="1" key="1">
    <citation type="journal article" date="2008" name="BMC Genomics">
        <title>A conifer genomics resource of 200,000 spruce (Picea spp.) ESTs and 6,464 high-quality, sequence-finished full-length cDNAs for Sitka spruce (Picea sitchensis).</title>
        <authorList>
            <person name="Ralph S.G."/>
            <person name="Chun H.J."/>
            <person name="Kolosova N."/>
            <person name="Cooper D."/>
            <person name="Oddy C."/>
            <person name="Ritland C.E."/>
            <person name="Kirkpatrick R."/>
            <person name="Moore R."/>
            <person name="Barber S."/>
            <person name="Holt R.A."/>
            <person name="Jones S.J."/>
            <person name="Marra M.A."/>
            <person name="Douglas C.J."/>
            <person name="Ritland K."/>
            <person name="Bohlmann J."/>
        </authorList>
    </citation>
    <scope>NUCLEOTIDE SEQUENCE</scope>
    <source>
        <tissue evidence="1">Green portion of the leader tissue</tissue>
    </source>
</reference>
<dbReference type="AlphaFoldDB" id="A9NWP9"/>
<protein>
    <submittedName>
        <fullName evidence="1">Uncharacterized protein</fullName>
    </submittedName>
</protein>
<dbReference type="EMBL" id="EF085764">
    <property type="protein sequence ID" value="ABK25060.1"/>
    <property type="molecule type" value="mRNA"/>
</dbReference>